<proteinExistence type="predicted"/>
<sequence length="104" mass="11982">MMAKFKLVAEPTFKCKVLIPRAGQEDGEIEFTFKHYIPKELENFETEFKGKPLVSYLLKIITGWSLDDEFNEANLDTLLQNYPASGSAIIKTYSRELFGVREKN</sequence>
<dbReference type="OrthoDB" id="8612233at2"/>
<keyword evidence="2" id="KW-1185">Reference proteome</keyword>
<dbReference type="AlphaFoldDB" id="A0A2V4DTG7"/>
<evidence type="ECO:0000313" key="1">
    <source>
        <dbReference type="EMBL" id="PXY91421.1"/>
    </source>
</evidence>
<comment type="caution">
    <text evidence="1">The sequence shown here is derived from an EMBL/GenBank/DDBJ whole genome shotgun (WGS) entry which is preliminary data.</text>
</comment>
<dbReference type="EMBL" id="QGLO01000004">
    <property type="protein sequence ID" value="PXY91421.1"/>
    <property type="molecule type" value="Genomic_DNA"/>
</dbReference>
<reference evidence="1 2" key="1">
    <citation type="submission" date="2018-05" db="EMBL/GenBank/DDBJ databases">
        <title>Reference genomes for bee gut microbiota database.</title>
        <authorList>
            <person name="Ellegaard K.M."/>
        </authorList>
    </citation>
    <scope>NUCLEOTIDE SEQUENCE [LARGE SCALE GENOMIC DNA]</scope>
    <source>
        <strain evidence="1 2">ESL0172</strain>
    </source>
</reference>
<gene>
    <name evidence="1" type="ORF">DKK78_03560</name>
</gene>
<name>A0A2V4DTG7_9GAMM</name>
<dbReference type="Proteomes" id="UP000247673">
    <property type="component" value="Unassembled WGS sequence"/>
</dbReference>
<dbReference type="Pfam" id="PF08748">
    <property type="entry name" value="Phage_TAC_4"/>
    <property type="match status" value="1"/>
</dbReference>
<evidence type="ECO:0000313" key="2">
    <source>
        <dbReference type="Proteomes" id="UP000247673"/>
    </source>
</evidence>
<evidence type="ECO:0008006" key="3">
    <source>
        <dbReference type="Google" id="ProtNLM"/>
    </source>
</evidence>
<accession>A0A2V4DTG7</accession>
<protein>
    <recommendedName>
        <fullName evidence="3">Phage protein</fullName>
    </recommendedName>
</protein>
<organism evidence="1 2">
    <name type="scientific">Gilliamella apis</name>
    <dbReference type="NCBI Taxonomy" id="1970738"/>
    <lineage>
        <taxon>Bacteria</taxon>
        <taxon>Pseudomonadati</taxon>
        <taxon>Pseudomonadota</taxon>
        <taxon>Gammaproteobacteria</taxon>
        <taxon>Orbales</taxon>
        <taxon>Orbaceae</taxon>
        <taxon>Gilliamella</taxon>
    </lineage>
</organism>
<dbReference type="InterPro" id="IPR014859">
    <property type="entry name" value="Phage_TAC_4"/>
</dbReference>